<dbReference type="AlphaFoldDB" id="A0A7J6UU18"/>
<dbReference type="Proteomes" id="UP000554482">
    <property type="component" value="Unassembled WGS sequence"/>
</dbReference>
<gene>
    <name evidence="2" type="ORF">FRX31_034462</name>
</gene>
<feature type="compositionally biased region" description="Basic and acidic residues" evidence="1">
    <location>
        <begin position="75"/>
        <end position="91"/>
    </location>
</feature>
<evidence type="ECO:0000313" key="2">
    <source>
        <dbReference type="EMBL" id="KAF5175951.1"/>
    </source>
</evidence>
<organism evidence="2 3">
    <name type="scientific">Thalictrum thalictroides</name>
    <name type="common">Rue-anemone</name>
    <name type="synonym">Anemone thalictroides</name>
    <dbReference type="NCBI Taxonomy" id="46969"/>
    <lineage>
        <taxon>Eukaryota</taxon>
        <taxon>Viridiplantae</taxon>
        <taxon>Streptophyta</taxon>
        <taxon>Embryophyta</taxon>
        <taxon>Tracheophyta</taxon>
        <taxon>Spermatophyta</taxon>
        <taxon>Magnoliopsida</taxon>
        <taxon>Ranunculales</taxon>
        <taxon>Ranunculaceae</taxon>
        <taxon>Thalictroideae</taxon>
        <taxon>Thalictrum</taxon>
    </lineage>
</organism>
<dbReference type="OrthoDB" id="1958870at2759"/>
<feature type="non-terminal residue" evidence="2">
    <location>
        <position position="91"/>
    </location>
</feature>
<sequence length="91" mass="10026">MEQSLGLFFRIRQLDIHQVLDSAMEAAAVADLSSEKLKGEMWQQRKVHGNEGSASSFMEKDLVSGPESSHVEYSGLKERKDGGALDDGCRV</sequence>
<feature type="region of interest" description="Disordered" evidence="1">
    <location>
        <begin position="48"/>
        <end position="91"/>
    </location>
</feature>
<accession>A0A7J6UU18</accession>
<dbReference type="EMBL" id="JABWDY010043411">
    <property type="protein sequence ID" value="KAF5175951.1"/>
    <property type="molecule type" value="Genomic_DNA"/>
</dbReference>
<protein>
    <submittedName>
        <fullName evidence="2">Uncharacterized protein</fullName>
    </submittedName>
</protein>
<proteinExistence type="predicted"/>
<comment type="caution">
    <text evidence="2">The sequence shown here is derived from an EMBL/GenBank/DDBJ whole genome shotgun (WGS) entry which is preliminary data.</text>
</comment>
<name>A0A7J6UU18_THATH</name>
<evidence type="ECO:0000313" key="3">
    <source>
        <dbReference type="Proteomes" id="UP000554482"/>
    </source>
</evidence>
<evidence type="ECO:0000256" key="1">
    <source>
        <dbReference type="SAM" id="MobiDB-lite"/>
    </source>
</evidence>
<reference evidence="2 3" key="1">
    <citation type="submission" date="2020-06" db="EMBL/GenBank/DDBJ databases">
        <title>Transcriptomic and genomic resources for Thalictrum thalictroides and T. hernandezii: Facilitating candidate gene discovery in an emerging model plant lineage.</title>
        <authorList>
            <person name="Arias T."/>
            <person name="Riano-Pachon D.M."/>
            <person name="Di Stilio V.S."/>
        </authorList>
    </citation>
    <scope>NUCLEOTIDE SEQUENCE [LARGE SCALE GENOMIC DNA]</scope>
    <source>
        <strain evidence="3">cv. WT478/WT964</strain>
        <tissue evidence="2">Leaves</tissue>
    </source>
</reference>
<keyword evidence="3" id="KW-1185">Reference proteome</keyword>